<name>A0A7Y0G8K6_9SPHN</name>
<organism evidence="2 3">
    <name type="scientific">Novosphingobium olei</name>
    <dbReference type="NCBI Taxonomy" id="2728851"/>
    <lineage>
        <taxon>Bacteria</taxon>
        <taxon>Pseudomonadati</taxon>
        <taxon>Pseudomonadota</taxon>
        <taxon>Alphaproteobacteria</taxon>
        <taxon>Sphingomonadales</taxon>
        <taxon>Sphingomonadaceae</taxon>
        <taxon>Novosphingobium</taxon>
    </lineage>
</organism>
<gene>
    <name evidence="2" type="ORF">HHL27_05745</name>
</gene>
<protein>
    <submittedName>
        <fullName evidence="2">Uncharacterized protein</fullName>
    </submittedName>
</protein>
<keyword evidence="1" id="KW-0812">Transmembrane</keyword>
<feature type="transmembrane region" description="Helical" evidence="1">
    <location>
        <begin position="81"/>
        <end position="101"/>
    </location>
</feature>
<feature type="transmembrane region" description="Helical" evidence="1">
    <location>
        <begin position="108"/>
        <end position="134"/>
    </location>
</feature>
<feature type="transmembrane region" description="Helical" evidence="1">
    <location>
        <begin position="58"/>
        <end position="75"/>
    </location>
</feature>
<dbReference type="Proteomes" id="UP000583556">
    <property type="component" value="Unassembled WGS sequence"/>
</dbReference>
<proteinExistence type="predicted"/>
<feature type="transmembrane region" description="Helical" evidence="1">
    <location>
        <begin position="28"/>
        <end position="46"/>
    </location>
</feature>
<dbReference type="AlphaFoldDB" id="A0A7Y0G8K6"/>
<dbReference type="EMBL" id="JABBGM010000002">
    <property type="protein sequence ID" value="NML93171.1"/>
    <property type="molecule type" value="Genomic_DNA"/>
</dbReference>
<dbReference type="RefSeq" id="WP_169492423.1">
    <property type="nucleotide sequence ID" value="NZ_JABBGM010000002.1"/>
</dbReference>
<keyword evidence="1" id="KW-0472">Membrane</keyword>
<evidence type="ECO:0000313" key="3">
    <source>
        <dbReference type="Proteomes" id="UP000583556"/>
    </source>
</evidence>
<sequence>MLSLWIPRIALIVTVLFAARRGGEPERLVAAVLFATFALDVANHSWFGAPDWFAVNPGHLVIDTWAFISLLWIALRANRGWPLWVGSGQVIVVMGHIAKVWELDMVRWAYWAMTQVPFVFQLCVLAIGTVAHVARSRRVGAYDAWRPA</sequence>
<keyword evidence="1" id="KW-1133">Transmembrane helix</keyword>
<comment type="caution">
    <text evidence="2">The sequence shown here is derived from an EMBL/GenBank/DDBJ whole genome shotgun (WGS) entry which is preliminary data.</text>
</comment>
<reference evidence="2 3" key="1">
    <citation type="submission" date="2020-04" db="EMBL/GenBank/DDBJ databases">
        <title>Novosphingobium sp. TW-4 isolated from soil.</title>
        <authorList>
            <person name="Dahal R.H."/>
            <person name="Chaudhary D.K."/>
        </authorList>
    </citation>
    <scope>NUCLEOTIDE SEQUENCE [LARGE SCALE GENOMIC DNA]</scope>
    <source>
        <strain evidence="2 3">TW-4</strain>
    </source>
</reference>
<accession>A0A7Y0G8K6</accession>
<evidence type="ECO:0000256" key="1">
    <source>
        <dbReference type="SAM" id="Phobius"/>
    </source>
</evidence>
<evidence type="ECO:0000313" key="2">
    <source>
        <dbReference type="EMBL" id="NML93171.1"/>
    </source>
</evidence>
<keyword evidence="3" id="KW-1185">Reference proteome</keyword>